<gene>
    <name evidence="1" type="ORF">L3Q82_023547</name>
</gene>
<dbReference type="Proteomes" id="UP000831701">
    <property type="component" value="Chromosome 6"/>
</dbReference>
<dbReference type="EMBL" id="CM041536">
    <property type="protein sequence ID" value="KAI3371352.1"/>
    <property type="molecule type" value="Genomic_DNA"/>
</dbReference>
<protein>
    <submittedName>
        <fullName evidence="1">Uncharacterized protein</fullName>
    </submittedName>
</protein>
<evidence type="ECO:0000313" key="1">
    <source>
        <dbReference type="EMBL" id="KAI3371352.1"/>
    </source>
</evidence>
<organism evidence="1 2">
    <name type="scientific">Scortum barcoo</name>
    <name type="common">barcoo grunter</name>
    <dbReference type="NCBI Taxonomy" id="214431"/>
    <lineage>
        <taxon>Eukaryota</taxon>
        <taxon>Metazoa</taxon>
        <taxon>Chordata</taxon>
        <taxon>Craniata</taxon>
        <taxon>Vertebrata</taxon>
        <taxon>Euteleostomi</taxon>
        <taxon>Actinopterygii</taxon>
        <taxon>Neopterygii</taxon>
        <taxon>Teleostei</taxon>
        <taxon>Neoteleostei</taxon>
        <taxon>Acanthomorphata</taxon>
        <taxon>Eupercaria</taxon>
        <taxon>Centrarchiformes</taxon>
        <taxon>Terapontoidei</taxon>
        <taxon>Terapontidae</taxon>
        <taxon>Scortum</taxon>
    </lineage>
</organism>
<comment type="caution">
    <text evidence="1">The sequence shown here is derived from an EMBL/GenBank/DDBJ whole genome shotgun (WGS) entry which is preliminary data.</text>
</comment>
<keyword evidence="2" id="KW-1185">Reference proteome</keyword>
<evidence type="ECO:0000313" key="2">
    <source>
        <dbReference type="Proteomes" id="UP000831701"/>
    </source>
</evidence>
<sequence>MSVCRWKLTPVTATEDNNDGRQSDSSPAGASAFLNRPSAAQHRSLKDTSTLTYHSVHDNLARTELKGCLSLPRAGRQQGQSFGDQASAEIHSVLLQ</sequence>
<proteinExistence type="predicted"/>
<accession>A0ACB8WTK8</accession>
<name>A0ACB8WTK8_9TELE</name>
<reference evidence="1" key="1">
    <citation type="submission" date="2022-04" db="EMBL/GenBank/DDBJ databases">
        <title>Jade perch genome.</title>
        <authorList>
            <person name="Chao B."/>
        </authorList>
    </citation>
    <scope>NUCLEOTIDE SEQUENCE</scope>
    <source>
        <strain evidence="1">CB-2022</strain>
    </source>
</reference>